<dbReference type="InterPro" id="IPR033379">
    <property type="entry name" value="Acid_Pase_AS"/>
</dbReference>
<dbReference type="AlphaFoldDB" id="V5I8Q3"/>
<dbReference type="PROSITE" id="PS00616">
    <property type="entry name" value="HIS_ACID_PHOSPHAT_1"/>
    <property type="match status" value="1"/>
</dbReference>
<reference evidence="9" key="1">
    <citation type="submission" date="2013-07" db="EMBL/GenBank/DDBJ databases">
        <title>Midgut Transcriptome Profiling of Anoplphora glabripennis, a Lignocellulose Degrading, Wood-Boring Cerambycid.</title>
        <authorList>
            <person name="Scully E.D."/>
            <person name="Hoover K."/>
            <person name="Carlson J.E."/>
            <person name="Tien M."/>
            <person name="Geib S.M."/>
        </authorList>
    </citation>
    <scope>NUCLEOTIDE SEQUENCE</scope>
</reference>
<evidence type="ECO:0000256" key="1">
    <source>
        <dbReference type="ARBA" id="ARBA00000032"/>
    </source>
</evidence>
<evidence type="ECO:0000256" key="7">
    <source>
        <dbReference type="ARBA" id="ARBA00023180"/>
    </source>
</evidence>
<protein>
    <recommendedName>
        <fullName evidence="3">acid phosphatase</fullName>
        <ecNumber evidence="3">3.1.3.2</ecNumber>
    </recommendedName>
</protein>
<evidence type="ECO:0000256" key="6">
    <source>
        <dbReference type="ARBA" id="ARBA00023157"/>
    </source>
</evidence>
<keyword evidence="5" id="KW-0378">Hydrolase</keyword>
<keyword evidence="6" id="KW-1015">Disulfide bond</keyword>
<evidence type="ECO:0000313" key="9">
    <source>
        <dbReference type="EMBL" id="JAB64181.1"/>
    </source>
</evidence>
<proteinExistence type="inferred from homology"/>
<dbReference type="EMBL" id="GALX01004285">
    <property type="protein sequence ID" value="JAB64181.1"/>
    <property type="molecule type" value="Transcribed_RNA"/>
</dbReference>
<evidence type="ECO:0000256" key="4">
    <source>
        <dbReference type="ARBA" id="ARBA00022729"/>
    </source>
</evidence>
<comment type="similarity">
    <text evidence="2">Belongs to the histidine acid phosphatase family.</text>
</comment>
<dbReference type="Gene3D" id="3.40.50.1240">
    <property type="entry name" value="Phosphoglycerate mutase-like"/>
    <property type="match status" value="1"/>
</dbReference>
<dbReference type="CDD" id="cd07061">
    <property type="entry name" value="HP_HAP_like"/>
    <property type="match status" value="1"/>
</dbReference>
<evidence type="ECO:0000256" key="8">
    <source>
        <dbReference type="SAM" id="SignalP"/>
    </source>
</evidence>
<sequence>MSKLLVLINLLVIFLDVFAQPIGNDLISVVVLHRHGDRAPVKAYKNDPYADESYWPLGFGELTNIGKKQQYGLGKWLRERYVDFLPVSYNKNDIKIHSSNVDRCLMSAESNVAGLYPPEGNQVWNDQLKWQPIPIHTTPKTEDAILAQSKPCSKYSKLLKELMEEEPFNSTLDKYKEQMDYFSKNSGENITTLVDLMDLYNTVYIENLHNLTQPDWTQSLLTEEIEQLSGLAWSAYAYTQDLARLRSGPLIDLILNHFENVKNNVEDTPKFLMLSGHDSTIAPLLTAMQVYDNKWPYYASSVIFELREGKNNDFVNVFYRNPTEIANITLPSCDFDCDFDNFQKVLAPVRTSLEDWNKECQQE</sequence>
<dbReference type="PROSITE" id="PS00778">
    <property type="entry name" value="HIS_ACID_PHOSPHAT_2"/>
    <property type="match status" value="1"/>
</dbReference>
<keyword evidence="7" id="KW-0325">Glycoprotein</keyword>
<dbReference type="SUPFAM" id="SSF53254">
    <property type="entry name" value="Phosphoglycerate mutase-like"/>
    <property type="match status" value="1"/>
</dbReference>
<evidence type="ECO:0000256" key="2">
    <source>
        <dbReference type="ARBA" id="ARBA00005375"/>
    </source>
</evidence>
<keyword evidence="4 8" id="KW-0732">Signal</keyword>
<dbReference type="InterPro" id="IPR000560">
    <property type="entry name" value="His_Pase_clade-2"/>
</dbReference>
<comment type="catalytic activity">
    <reaction evidence="1">
        <text>a phosphate monoester + H2O = an alcohol + phosphate</text>
        <dbReference type="Rhea" id="RHEA:15017"/>
        <dbReference type="ChEBI" id="CHEBI:15377"/>
        <dbReference type="ChEBI" id="CHEBI:30879"/>
        <dbReference type="ChEBI" id="CHEBI:43474"/>
        <dbReference type="ChEBI" id="CHEBI:67140"/>
        <dbReference type="EC" id="3.1.3.2"/>
    </reaction>
</comment>
<dbReference type="InterPro" id="IPR050645">
    <property type="entry name" value="Histidine_acid_phosphatase"/>
</dbReference>
<dbReference type="Pfam" id="PF00328">
    <property type="entry name" value="His_Phos_2"/>
    <property type="match status" value="1"/>
</dbReference>
<feature type="chain" id="PRO_5004736634" description="acid phosphatase" evidence="8">
    <location>
        <begin position="20"/>
        <end position="363"/>
    </location>
</feature>
<evidence type="ECO:0000256" key="5">
    <source>
        <dbReference type="ARBA" id="ARBA00022801"/>
    </source>
</evidence>
<dbReference type="InterPro" id="IPR029033">
    <property type="entry name" value="His_PPase_superfam"/>
</dbReference>
<dbReference type="GO" id="GO:0003993">
    <property type="term" value="F:acid phosphatase activity"/>
    <property type="evidence" value="ECO:0007669"/>
    <property type="project" value="UniProtKB-EC"/>
</dbReference>
<accession>V5I8Q3</accession>
<name>V5I8Q3_ANOGL</name>
<feature type="signal peptide" evidence="8">
    <location>
        <begin position="1"/>
        <end position="19"/>
    </location>
</feature>
<dbReference type="PANTHER" id="PTHR11567">
    <property type="entry name" value="ACID PHOSPHATASE-RELATED"/>
    <property type="match status" value="1"/>
</dbReference>
<dbReference type="PANTHER" id="PTHR11567:SF211">
    <property type="entry name" value="PROSTATIC ACID PHOSPHATASE"/>
    <property type="match status" value="1"/>
</dbReference>
<gene>
    <name evidence="9" type="primary">PPAL</name>
</gene>
<organism evidence="9">
    <name type="scientific">Anoplophora glabripennis</name>
    <name type="common">Asian longhorn beetle</name>
    <name type="synonym">Anoplophora nobilis</name>
    <dbReference type="NCBI Taxonomy" id="217634"/>
    <lineage>
        <taxon>Eukaryota</taxon>
        <taxon>Metazoa</taxon>
        <taxon>Ecdysozoa</taxon>
        <taxon>Arthropoda</taxon>
        <taxon>Hexapoda</taxon>
        <taxon>Insecta</taxon>
        <taxon>Pterygota</taxon>
        <taxon>Neoptera</taxon>
        <taxon>Endopterygota</taxon>
        <taxon>Coleoptera</taxon>
        <taxon>Polyphaga</taxon>
        <taxon>Cucujiformia</taxon>
        <taxon>Chrysomeloidea</taxon>
        <taxon>Cerambycidae</taxon>
        <taxon>Lamiinae</taxon>
        <taxon>Lamiini</taxon>
        <taxon>Anoplophora</taxon>
    </lineage>
</organism>
<evidence type="ECO:0000256" key="3">
    <source>
        <dbReference type="ARBA" id="ARBA00012646"/>
    </source>
</evidence>
<dbReference type="EC" id="3.1.3.2" evidence="3"/>